<reference evidence="7" key="1">
    <citation type="submission" date="2025-08" db="UniProtKB">
        <authorList>
            <consortium name="RefSeq"/>
        </authorList>
    </citation>
    <scope>IDENTIFICATION</scope>
    <source>
        <tissue evidence="7">Whole sample</tissue>
    </source>
</reference>
<dbReference type="GO" id="GO:0005576">
    <property type="term" value="C:extracellular region"/>
    <property type="evidence" value="ECO:0007669"/>
    <property type="project" value="UniProtKB-SubCell"/>
</dbReference>
<evidence type="ECO:0000313" key="6">
    <source>
        <dbReference type="Proteomes" id="UP000694844"/>
    </source>
</evidence>
<dbReference type="Gene3D" id="2.60.120.40">
    <property type="match status" value="1"/>
</dbReference>
<evidence type="ECO:0000256" key="4">
    <source>
        <dbReference type="SAM" id="SignalP"/>
    </source>
</evidence>
<dbReference type="RefSeq" id="XP_022304101.1">
    <property type="nucleotide sequence ID" value="XM_022448393.1"/>
</dbReference>
<dbReference type="PANTHER" id="PTHR22923">
    <property type="entry name" value="CEREBELLIN-RELATED"/>
    <property type="match status" value="1"/>
</dbReference>
<dbReference type="GeneID" id="111111409"/>
<dbReference type="InterPro" id="IPR001073">
    <property type="entry name" value="C1q_dom"/>
</dbReference>
<dbReference type="SUPFAM" id="SSF49842">
    <property type="entry name" value="TNF-like"/>
    <property type="match status" value="1"/>
</dbReference>
<gene>
    <name evidence="7" type="primary">LOC111111409</name>
</gene>
<dbReference type="InterPro" id="IPR050822">
    <property type="entry name" value="Cerebellin_Synaptic_Org"/>
</dbReference>
<keyword evidence="3 4" id="KW-0732">Signal</keyword>
<dbReference type="PRINTS" id="PR00007">
    <property type="entry name" value="COMPLEMNTC1Q"/>
</dbReference>
<accession>A0A8B8BMC8</accession>
<sequence length="185" mass="20669">MCLALFVLLLLSIPCTLSDKVSHRLGLKIFRDEYKRVGETCIDLGFAKKPCNSETETKVVAFDVRLTKQVKNLAKNERVVFGTVDLNEGKGYNSSTGIFIAPSAGTYVFDWTTMTYQRAYSHTSLVVNGDFKSWNHCNDGLTKTYVTCSKMAVVKLKQGDKVWIGVFLGPAGLYEQYTSFSGYKL</sequence>
<dbReference type="Proteomes" id="UP000694844">
    <property type="component" value="Chromosome 9"/>
</dbReference>
<dbReference type="PROSITE" id="PS50871">
    <property type="entry name" value="C1Q"/>
    <property type="match status" value="1"/>
</dbReference>
<dbReference type="AlphaFoldDB" id="A0A8B8BMC8"/>
<evidence type="ECO:0000259" key="5">
    <source>
        <dbReference type="PROSITE" id="PS50871"/>
    </source>
</evidence>
<dbReference type="PANTHER" id="PTHR22923:SF116">
    <property type="entry name" value="C1Q DOMAIN-CONTAINING PROTEIN"/>
    <property type="match status" value="1"/>
</dbReference>
<dbReference type="OrthoDB" id="10000320at2759"/>
<keyword evidence="6" id="KW-1185">Reference proteome</keyword>
<proteinExistence type="predicted"/>
<evidence type="ECO:0000256" key="3">
    <source>
        <dbReference type="ARBA" id="ARBA00022729"/>
    </source>
</evidence>
<feature type="signal peptide" evidence="4">
    <location>
        <begin position="1"/>
        <end position="18"/>
    </location>
</feature>
<evidence type="ECO:0000256" key="2">
    <source>
        <dbReference type="ARBA" id="ARBA00022525"/>
    </source>
</evidence>
<comment type="subcellular location">
    <subcellularLocation>
        <location evidence="1">Secreted</location>
    </subcellularLocation>
</comment>
<dbReference type="Pfam" id="PF00386">
    <property type="entry name" value="C1q"/>
    <property type="match status" value="1"/>
</dbReference>
<evidence type="ECO:0000256" key="1">
    <source>
        <dbReference type="ARBA" id="ARBA00004613"/>
    </source>
</evidence>
<organism evidence="6 7">
    <name type="scientific">Crassostrea virginica</name>
    <name type="common">Eastern oyster</name>
    <dbReference type="NCBI Taxonomy" id="6565"/>
    <lineage>
        <taxon>Eukaryota</taxon>
        <taxon>Metazoa</taxon>
        <taxon>Spiralia</taxon>
        <taxon>Lophotrochozoa</taxon>
        <taxon>Mollusca</taxon>
        <taxon>Bivalvia</taxon>
        <taxon>Autobranchia</taxon>
        <taxon>Pteriomorphia</taxon>
        <taxon>Ostreida</taxon>
        <taxon>Ostreoidea</taxon>
        <taxon>Ostreidae</taxon>
        <taxon>Crassostrea</taxon>
    </lineage>
</organism>
<name>A0A8B8BMC8_CRAVI</name>
<evidence type="ECO:0000313" key="7">
    <source>
        <dbReference type="RefSeq" id="XP_022304101.1"/>
    </source>
</evidence>
<keyword evidence="2" id="KW-0964">Secreted</keyword>
<dbReference type="SMART" id="SM00110">
    <property type="entry name" value="C1Q"/>
    <property type="match status" value="1"/>
</dbReference>
<feature type="chain" id="PRO_5034340791" evidence="4">
    <location>
        <begin position="19"/>
        <end position="185"/>
    </location>
</feature>
<dbReference type="InterPro" id="IPR008983">
    <property type="entry name" value="Tumour_necrosis_fac-like_dom"/>
</dbReference>
<protein>
    <submittedName>
        <fullName evidence="7">Multimerin-1-like isoform X2</fullName>
    </submittedName>
</protein>
<feature type="domain" description="C1q" evidence="5">
    <location>
        <begin position="55"/>
        <end position="185"/>
    </location>
</feature>